<feature type="signal peptide" evidence="5">
    <location>
        <begin position="1"/>
        <end position="21"/>
    </location>
</feature>
<evidence type="ECO:0000256" key="4">
    <source>
        <dbReference type="ARBA" id="ARBA00022833"/>
    </source>
</evidence>
<dbReference type="EC" id="3.4.24.-" evidence="7"/>
<keyword evidence="8" id="KW-1185">Reference proteome</keyword>
<evidence type="ECO:0000256" key="5">
    <source>
        <dbReference type="SAM" id="SignalP"/>
    </source>
</evidence>
<organism evidence="7 8">
    <name type="scientific">Luteolibacter soli</name>
    <dbReference type="NCBI Taxonomy" id="3135280"/>
    <lineage>
        <taxon>Bacteria</taxon>
        <taxon>Pseudomonadati</taxon>
        <taxon>Verrucomicrobiota</taxon>
        <taxon>Verrucomicrobiia</taxon>
        <taxon>Verrucomicrobiales</taxon>
        <taxon>Verrucomicrobiaceae</taxon>
        <taxon>Luteolibacter</taxon>
    </lineage>
</organism>
<keyword evidence="5" id="KW-0732">Signal</keyword>
<dbReference type="RefSeq" id="WP_341402730.1">
    <property type="nucleotide sequence ID" value="NZ_JBBUKT010000001.1"/>
</dbReference>
<gene>
    <name evidence="7" type="ORF">WKV53_02325</name>
</gene>
<keyword evidence="1" id="KW-0645">Protease</keyword>
<dbReference type="InterPro" id="IPR001818">
    <property type="entry name" value="Pept_M10_metallopeptidase"/>
</dbReference>
<dbReference type="Pfam" id="PF00413">
    <property type="entry name" value="Peptidase_M10"/>
    <property type="match status" value="1"/>
</dbReference>
<feature type="domain" description="Peptidase M10 metallopeptidase" evidence="6">
    <location>
        <begin position="145"/>
        <end position="192"/>
    </location>
</feature>
<dbReference type="EMBL" id="JBBUKT010000001">
    <property type="protein sequence ID" value="MEK7949312.1"/>
    <property type="molecule type" value="Genomic_DNA"/>
</dbReference>
<protein>
    <submittedName>
        <fullName evidence="7">Matrixin family metalloprotease</fullName>
        <ecNumber evidence="7">3.4.24.-</ecNumber>
    </submittedName>
</protein>
<dbReference type="GO" id="GO:0008237">
    <property type="term" value="F:metallopeptidase activity"/>
    <property type="evidence" value="ECO:0007669"/>
    <property type="project" value="UniProtKB-KW"/>
</dbReference>
<sequence>MKFRHHLPAVALLALTGSASAIKIEIRYDYDTNGFFTANPQAKTVLRAAADFYEPLIKDSLGTINPAASGYTWSGKIEHPGTGTASFVVPGFVVPADTIVIFAGGRALGGAAGKGGYGGVSISGDSDWITLVRCRGQTGAIASPATDFGPWGGYVSFDTGMSWNFSMTNPTASGVPFLSVALHELGHALGIGTCPSWTAKVSGSNFTGARAVQVYGGNVPLDTLSPGHWKDDKNGDPGVPSKAYGSFGSPHGLVQVGLMDPVVPSGSTNNLVVTDIDLAALRDVGWQLDPPLNLTSPKPRPTGSPLVFSWPSTTGFTYRLQRSPSLAAGSWTDLSTQAGNGSTQQFSSAASGLPKAFYRLTTEPAAAPAPLAAPVTFGPLSTETPPGGVEGCMCGAH</sequence>
<keyword evidence="7" id="KW-0482">Metalloprotease</keyword>
<dbReference type="SUPFAM" id="SSF55486">
    <property type="entry name" value="Metalloproteases ('zincins'), catalytic domain"/>
    <property type="match status" value="1"/>
</dbReference>
<feature type="chain" id="PRO_5047299858" evidence="5">
    <location>
        <begin position="22"/>
        <end position="397"/>
    </location>
</feature>
<dbReference type="Gene3D" id="3.40.390.10">
    <property type="entry name" value="Collagenase (Catalytic Domain)"/>
    <property type="match status" value="1"/>
</dbReference>
<dbReference type="InterPro" id="IPR024079">
    <property type="entry name" value="MetalloPept_cat_dom_sf"/>
</dbReference>
<evidence type="ECO:0000256" key="1">
    <source>
        <dbReference type="ARBA" id="ARBA00022670"/>
    </source>
</evidence>
<comment type="caution">
    <text evidence="7">The sequence shown here is derived from an EMBL/GenBank/DDBJ whole genome shotgun (WGS) entry which is preliminary data.</text>
</comment>
<reference evidence="7 8" key="1">
    <citation type="submission" date="2024-04" db="EMBL/GenBank/DDBJ databases">
        <title>Luteolibacter sp. isolated from soil.</title>
        <authorList>
            <person name="An J."/>
        </authorList>
    </citation>
    <scope>NUCLEOTIDE SEQUENCE [LARGE SCALE GENOMIC DNA]</scope>
    <source>
        <strain evidence="7 8">Y139</strain>
    </source>
</reference>
<evidence type="ECO:0000313" key="7">
    <source>
        <dbReference type="EMBL" id="MEK7949312.1"/>
    </source>
</evidence>
<keyword evidence="4" id="KW-0862">Zinc</keyword>
<evidence type="ECO:0000256" key="2">
    <source>
        <dbReference type="ARBA" id="ARBA00022723"/>
    </source>
</evidence>
<dbReference type="Proteomes" id="UP001371305">
    <property type="component" value="Unassembled WGS sequence"/>
</dbReference>
<keyword evidence="2" id="KW-0479">Metal-binding</keyword>
<accession>A0ABU9AR72</accession>
<evidence type="ECO:0000313" key="8">
    <source>
        <dbReference type="Proteomes" id="UP001371305"/>
    </source>
</evidence>
<evidence type="ECO:0000259" key="6">
    <source>
        <dbReference type="Pfam" id="PF00413"/>
    </source>
</evidence>
<keyword evidence="3 7" id="KW-0378">Hydrolase</keyword>
<evidence type="ECO:0000256" key="3">
    <source>
        <dbReference type="ARBA" id="ARBA00022801"/>
    </source>
</evidence>
<proteinExistence type="predicted"/>
<name>A0ABU9AR72_9BACT</name>